<protein>
    <submittedName>
        <fullName evidence="1">Uncharacterized protein</fullName>
    </submittedName>
</protein>
<dbReference type="EMBL" id="JAGSMN010000062">
    <property type="protein sequence ID" value="MBR7672034.1"/>
    <property type="molecule type" value="Genomic_DNA"/>
</dbReference>
<evidence type="ECO:0000313" key="1">
    <source>
        <dbReference type="EMBL" id="MBR7672034.1"/>
    </source>
</evidence>
<dbReference type="AlphaFoldDB" id="A0A8T4IRP7"/>
<organism evidence="1 2">
    <name type="scientific">Streptomyces daliensis</name>
    <dbReference type="NCBI Taxonomy" id="299421"/>
    <lineage>
        <taxon>Bacteria</taxon>
        <taxon>Bacillati</taxon>
        <taxon>Actinomycetota</taxon>
        <taxon>Actinomycetes</taxon>
        <taxon>Kitasatosporales</taxon>
        <taxon>Streptomycetaceae</taxon>
        <taxon>Streptomyces</taxon>
    </lineage>
</organism>
<gene>
    <name evidence="1" type="ORF">KDA82_03065</name>
</gene>
<name>A0A8T4IRP7_9ACTN</name>
<accession>A0A8T4IRP7</accession>
<evidence type="ECO:0000313" key="2">
    <source>
        <dbReference type="Proteomes" id="UP000675554"/>
    </source>
</evidence>
<proteinExistence type="predicted"/>
<comment type="caution">
    <text evidence="1">The sequence shown here is derived from an EMBL/GenBank/DDBJ whole genome shotgun (WGS) entry which is preliminary data.</text>
</comment>
<sequence>MDYDKLEHALRHDPEGAAPAELRASVVGALEDIASGARPLRAVRHPLGFLCLPLLRDGARGICLHLFESGGAGGADGAPVEPLAAPMHAHSWELLSHVLYGRVANLPVRVTEDAARPTHRIYEVRSEPGGVDELLPTQRLVRGEPGPEHTSSGGETYAMAAGEFHATVVAKGSPAATLVLGRSLPGRSDLSLGPLHGDRHRMVRRLCGAGHTERTVRTALRRIHAEQRD</sequence>
<reference evidence="1" key="1">
    <citation type="submission" date="2021-04" db="EMBL/GenBank/DDBJ databases">
        <title>Sequencing of actinobacteria type strains.</title>
        <authorList>
            <person name="Nguyen G.-S."/>
            <person name="Wentzel A."/>
        </authorList>
    </citation>
    <scope>NUCLEOTIDE SEQUENCE</scope>
    <source>
        <strain evidence="1">DSM 42095</strain>
    </source>
</reference>
<keyword evidence="2" id="KW-1185">Reference proteome</keyword>
<dbReference type="Proteomes" id="UP000675554">
    <property type="component" value="Unassembled WGS sequence"/>
</dbReference>